<keyword evidence="4" id="KW-1185">Reference proteome</keyword>
<reference evidence="3 4" key="1">
    <citation type="submission" date="2016-10" db="EMBL/GenBank/DDBJ databases">
        <authorList>
            <person name="de Groot N.N."/>
        </authorList>
    </citation>
    <scope>NUCLEOTIDE SEQUENCE [LARGE SCALE GENOMIC DNA]</scope>
    <source>
        <strain evidence="3 4">DSM 1283</strain>
    </source>
</reference>
<dbReference type="GO" id="GO:0016301">
    <property type="term" value="F:kinase activity"/>
    <property type="evidence" value="ECO:0007669"/>
    <property type="project" value="UniProtKB-KW"/>
</dbReference>
<name>A0A1I5GNF8_9FIRM</name>
<dbReference type="Proteomes" id="UP000198806">
    <property type="component" value="Unassembled WGS sequence"/>
</dbReference>
<proteinExistence type="predicted"/>
<feature type="coiled-coil region" evidence="1">
    <location>
        <begin position="33"/>
        <end position="60"/>
    </location>
</feature>
<feature type="transmembrane region" description="Helical" evidence="2">
    <location>
        <begin position="6"/>
        <end position="29"/>
    </location>
</feature>
<keyword evidence="2" id="KW-0472">Membrane</keyword>
<gene>
    <name evidence="3" type="ORF">SAMN04489757_12116</name>
</gene>
<accession>A0A1I5GNF8</accession>
<dbReference type="RefSeq" id="WP_091687182.1">
    <property type="nucleotide sequence ID" value="NZ_BAABFM010000073.1"/>
</dbReference>
<keyword evidence="3" id="KW-0418">Kinase</keyword>
<dbReference type="EMBL" id="FOWD01000021">
    <property type="protein sequence ID" value="SFO37525.1"/>
    <property type="molecule type" value="Genomic_DNA"/>
</dbReference>
<dbReference type="AlphaFoldDB" id="A0A1I5GNF8"/>
<organism evidence="3 4">
    <name type="scientific">Anaerocolumna aminovalerica</name>
    <dbReference type="NCBI Taxonomy" id="1527"/>
    <lineage>
        <taxon>Bacteria</taxon>
        <taxon>Bacillati</taxon>
        <taxon>Bacillota</taxon>
        <taxon>Clostridia</taxon>
        <taxon>Lachnospirales</taxon>
        <taxon>Lachnospiraceae</taxon>
        <taxon>Anaerocolumna</taxon>
    </lineage>
</organism>
<keyword evidence="2" id="KW-0812">Transmembrane</keyword>
<dbReference type="OrthoDB" id="9809348at2"/>
<keyword evidence="2" id="KW-1133">Transmembrane helix</keyword>
<evidence type="ECO:0000313" key="4">
    <source>
        <dbReference type="Proteomes" id="UP000198806"/>
    </source>
</evidence>
<dbReference type="STRING" id="1527.SAMN04489757_12116"/>
<evidence type="ECO:0000313" key="3">
    <source>
        <dbReference type="EMBL" id="SFO37525.1"/>
    </source>
</evidence>
<evidence type="ECO:0000256" key="1">
    <source>
        <dbReference type="SAM" id="Coils"/>
    </source>
</evidence>
<keyword evidence="1" id="KW-0175">Coiled coil</keyword>
<sequence length="171" mass="19440">MKKTGRSFLFAFGTASLLPILFIGILLTVRMRKMAYEQSLKEAKAEIARVESRIEETLQFIHTIENAAISDEKIKTVMQTAFQSPLEVFHSYSENNLLNKFELTYSDISDIRIYGENETILDNMDYMKATSEIKSSPWYQKAIALKGKSFGEYYSTMGAIGLLLDSFSTTI</sequence>
<protein>
    <submittedName>
        <fullName evidence="3">Two-component system, sensor histidine kinase YesM</fullName>
    </submittedName>
</protein>
<evidence type="ECO:0000256" key="2">
    <source>
        <dbReference type="SAM" id="Phobius"/>
    </source>
</evidence>
<keyword evidence="3" id="KW-0808">Transferase</keyword>